<proteinExistence type="inferred from homology"/>
<keyword evidence="3" id="KW-0479">Metal-binding</keyword>
<evidence type="ECO:0000256" key="9">
    <source>
        <dbReference type="SAM" id="SignalP"/>
    </source>
</evidence>
<gene>
    <name evidence="13" type="ORF">ADN00_16665</name>
</gene>
<dbReference type="GO" id="GO:0046872">
    <property type="term" value="F:metal ion binding"/>
    <property type="evidence" value="ECO:0007669"/>
    <property type="project" value="UniProtKB-KW"/>
</dbReference>
<keyword evidence="7" id="KW-0482">Metalloprotease</keyword>
<keyword evidence="6" id="KW-0862">Zinc</keyword>
<accession>A0A0P6XBK5</accession>
<evidence type="ECO:0000256" key="2">
    <source>
        <dbReference type="ARBA" id="ARBA00022670"/>
    </source>
</evidence>
<dbReference type="PANTHER" id="PTHR33794">
    <property type="entry name" value="BACILLOLYSIN"/>
    <property type="match status" value="1"/>
</dbReference>
<dbReference type="Gene3D" id="3.10.170.10">
    <property type="match status" value="1"/>
</dbReference>
<feature type="chain" id="PRO_5006132968" description="FTP domain-containing protein" evidence="9">
    <location>
        <begin position="34"/>
        <end position="1176"/>
    </location>
</feature>
<dbReference type="InterPro" id="IPR001570">
    <property type="entry name" value="Peptidase_M4_C_domain"/>
</dbReference>
<keyword evidence="14" id="KW-1185">Reference proteome</keyword>
<dbReference type="SUPFAM" id="SSF55486">
    <property type="entry name" value="Metalloproteases ('zincins'), catalytic domain"/>
    <property type="match status" value="1"/>
</dbReference>
<organism evidence="13 14">
    <name type="scientific">Ornatilinea apprima</name>
    <dbReference type="NCBI Taxonomy" id="1134406"/>
    <lineage>
        <taxon>Bacteria</taxon>
        <taxon>Bacillati</taxon>
        <taxon>Chloroflexota</taxon>
        <taxon>Anaerolineae</taxon>
        <taxon>Anaerolineales</taxon>
        <taxon>Anaerolineaceae</taxon>
        <taxon>Ornatilinea</taxon>
    </lineage>
</organism>
<dbReference type="EMBL" id="LGCL01000040">
    <property type="protein sequence ID" value="KPL72101.1"/>
    <property type="molecule type" value="Genomic_DNA"/>
</dbReference>
<dbReference type="Proteomes" id="UP000050417">
    <property type="component" value="Unassembled WGS sequence"/>
</dbReference>
<comment type="similarity">
    <text evidence="1">Belongs to the peptidase M4 family.</text>
</comment>
<keyword evidence="4 9" id="KW-0732">Signal</keyword>
<protein>
    <recommendedName>
        <fullName evidence="15">FTP domain-containing protein</fullName>
    </recommendedName>
</protein>
<evidence type="ECO:0000259" key="12">
    <source>
        <dbReference type="Pfam" id="PF07504"/>
    </source>
</evidence>
<dbReference type="GO" id="GO:0006508">
    <property type="term" value="P:proteolysis"/>
    <property type="evidence" value="ECO:0007669"/>
    <property type="project" value="UniProtKB-KW"/>
</dbReference>
<feature type="active site" evidence="8">
    <location>
        <position position="352"/>
    </location>
</feature>
<feature type="domain" description="Peptidase M4" evidence="10">
    <location>
        <begin position="285"/>
        <end position="358"/>
    </location>
</feature>
<name>A0A0P6XBK5_9CHLR</name>
<evidence type="ECO:0008006" key="15">
    <source>
        <dbReference type="Google" id="ProtNLM"/>
    </source>
</evidence>
<evidence type="ECO:0000256" key="8">
    <source>
        <dbReference type="PIRSR" id="PIRSR623612-1"/>
    </source>
</evidence>
<dbReference type="PANTHER" id="PTHR33794:SF1">
    <property type="entry name" value="BACILLOLYSIN"/>
    <property type="match status" value="1"/>
</dbReference>
<dbReference type="PRINTS" id="PR00730">
    <property type="entry name" value="THERMOLYSIN"/>
</dbReference>
<evidence type="ECO:0000256" key="5">
    <source>
        <dbReference type="ARBA" id="ARBA00022801"/>
    </source>
</evidence>
<comment type="caution">
    <text evidence="13">The sequence shown here is derived from an EMBL/GenBank/DDBJ whole genome shotgun (WGS) entry which is preliminary data.</text>
</comment>
<evidence type="ECO:0000256" key="7">
    <source>
        <dbReference type="ARBA" id="ARBA00023049"/>
    </source>
</evidence>
<keyword evidence="5" id="KW-0378">Hydrolase</keyword>
<evidence type="ECO:0000256" key="6">
    <source>
        <dbReference type="ARBA" id="ARBA00022833"/>
    </source>
</evidence>
<feature type="active site" description="Proton donor" evidence="8">
    <location>
        <position position="443"/>
    </location>
</feature>
<dbReference type="CDD" id="cd09597">
    <property type="entry name" value="M4_TLP"/>
    <property type="match status" value="1"/>
</dbReference>
<dbReference type="GO" id="GO:0004222">
    <property type="term" value="F:metalloendopeptidase activity"/>
    <property type="evidence" value="ECO:0007669"/>
    <property type="project" value="InterPro"/>
</dbReference>
<feature type="domain" description="FTP" evidence="12">
    <location>
        <begin position="108"/>
        <end position="156"/>
    </location>
</feature>
<evidence type="ECO:0000256" key="3">
    <source>
        <dbReference type="ARBA" id="ARBA00022723"/>
    </source>
</evidence>
<dbReference type="OrthoDB" id="291295at2"/>
<feature type="signal peptide" evidence="9">
    <location>
        <begin position="1"/>
        <end position="33"/>
    </location>
</feature>
<evidence type="ECO:0000259" key="11">
    <source>
        <dbReference type="Pfam" id="PF02868"/>
    </source>
</evidence>
<dbReference type="InterPro" id="IPR027268">
    <property type="entry name" value="Peptidase_M4/M1_CTD_sf"/>
</dbReference>
<evidence type="ECO:0000256" key="4">
    <source>
        <dbReference type="ARBA" id="ARBA00022729"/>
    </source>
</evidence>
<dbReference type="AlphaFoldDB" id="A0A0P6XBK5"/>
<dbReference type="RefSeq" id="WP_075064170.1">
    <property type="nucleotide sequence ID" value="NZ_LGCL01000040.1"/>
</dbReference>
<feature type="domain" description="Peptidase M4 C-terminal" evidence="11">
    <location>
        <begin position="370"/>
        <end position="507"/>
    </location>
</feature>
<dbReference type="STRING" id="1134406.ADN00_16665"/>
<evidence type="ECO:0000313" key="13">
    <source>
        <dbReference type="EMBL" id="KPL72101.1"/>
    </source>
</evidence>
<dbReference type="Pfam" id="PF02868">
    <property type="entry name" value="Peptidase_M4_C"/>
    <property type="match status" value="1"/>
</dbReference>
<evidence type="ECO:0000313" key="14">
    <source>
        <dbReference type="Proteomes" id="UP000050417"/>
    </source>
</evidence>
<evidence type="ECO:0000256" key="1">
    <source>
        <dbReference type="ARBA" id="ARBA00009388"/>
    </source>
</evidence>
<dbReference type="InterPro" id="IPR050728">
    <property type="entry name" value="Zinc_Metalloprotease_M4"/>
</dbReference>
<keyword evidence="2" id="KW-0645">Protease</keyword>
<dbReference type="Pfam" id="PF07504">
    <property type="entry name" value="FTP"/>
    <property type="match status" value="1"/>
</dbReference>
<evidence type="ECO:0000259" key="10">
    <source>
        <dbReference type="Pfam" id="PF01447"/>
    </source>
</evidence>
<dbReference type="InterPro" id="IPR023612">
    <property type="entry name" value="Peptidase_M4"/>
</dbReference>
<dbReference type="Gene3D" id="1.10.390.10">
    <property type="entry name" value="Neutral Protease Domain 2"/>
    <property type="match status" value="1"/>
</dbReference>
<dbReference type="Pfam" id="PF01447">
    <property type="entry name" value="Peptidase_M4"/>
    <property type="match status" value="1"/>
</dbReference>
<dbReference type="PATRIC" id="fig|1134406.4.peg.3776"/>
<dbReference type="InterPro" id="IPR011096">
    <property type="entry name" value="FTP_domain"/>
</dbReference>
<dbReference type="Gene3D" id="3.10.450.490">
    <property type="match status" value="1"/>
</dbReference>
<dbReference type="InterPro" id="IPR013856">
    <property type="entry name" value="Peptidase_M4_domain"/>
</dbReference>
<reference evidence="13 14" key="1">
    <citation type="submission" date="2015-07" db="EMBL/GenBank/DDBJ databases">
        <title>Genome sequence of Ornatilinea apprima DSM 23815.</title>
        <authorList>
            <person name="Hemp J."/>
            <person name="Ward L.M."/>
            <person name="Pace L.A."/>
            <person name="Fischer W.W."/>
        </authorList>
    </citation>
    <scope>NUCLEOTIDE SEQUENCE [LARGE SCALE GENOMIC DNA]</scope>
    <source>
        <strain evidence="13 14">P3M-1</strain>
    </source>
</reference>
<sequence>MKAFKHHQVSKTLTVFLLATMLMGMAPTSPVLAGPEPPVTPRGFDQAHPNLVQHSATGKVSFLSVDASTPISTGAGLRAFDANGYENSARSFLSEQGDLFGLRDQREELQMARQSSLENGRQFVRFQQTYNGVPVMAGELNVQMDADGNVITVNGEILPDLTLSTDPQLSADEIASQARQLAADYLGMEADLVSVSEPELVIYSPQLLESRDGEARLAWQLSATVEGLPVGYRMVLDANTGDSLMAYEESWNALSVRIYDDGNAGTYFLGSLVCENADCSSSSDIDVKNAYLHLTDSYNYFKTHLNRDSYDGYGTTLAAEVNFGTGFTSFWSGANFYFGDGYPAADDIVGHEYGHAVIDTTAGGLYPWYQSGAIAESLADMWGEFIDQTNARGTDTEAVKWQIGEDAPGGYVRSMKTPTLKNHPDMMTSPYFLFTTADNGGVHTNNGVNNKAVYLLTDGGTFNGQTIAALGKDRVAAIYYQAQQNFILSGSDYADLADQLYQACQAQINLTIPNSADKVTYANCLEVKKATLAVQMKTDNTTAPTPPESPAAYCPSGTPAAAYPKPVDVTFEDDFELGETNWTKTGSAWMWDGTVGDLGRNAKSGLHFMYAANYLPSVDSSLRTSSAYLIPAGAYLHFAHSFSLEDGVDGGVVEYSTNGTTWVDMSTLTTVNGYNGTISAAGGIPGFTGSSYGYTATRYDLSTLAGETVYFRWRIITDANYDPDDTQDQGWWLDDVIVYTCATPNNIEIEIGGVLRGSYFIPVNGRQTPRYWESGGYTGPGLQNGPVKVSSTNGDLFFTSERVHFTGIDSTKWTAFNEVMGYPTERLSTEYYFPWYDNLTMYTWVLIGNPSTTETAEVDVYVGGVLRGSYSVGPRQRVTPRYWQNGGYTGPGLQDGPVRVISTNGVKIFTSERTHFPNTPWTGFNEVMGYPVEELDTEYWFPWYDNQNMLTWVLVGNPSATETAEVDIYIGGVKRGEFDIAPGGRVTPRYWANGGYTGPGLEAGPVRVVCTNDVKIFATERVHYPAGTWKDFNQVMGMALSRISTSYVFPWYDNKTMLTNIMIANPSTSQIAEVEIMIAGEILDHFSLAAGQTVSKRYYENGATSGTGLQNGPIKVVSTNDIPIVTSTRVQYKNPTATAYTGFNELMGYPESDLSNEYWFTWYDNQTMVNWVLIGR</sequence>